<dbReference type="AlphaFoldDB" id="A0A2M7Q9Z9"/>
<organism evidence="2 3">
    <name type="scientific">Candidatus Uhrbacteria bacterium CG_4_10_14_0_8_um_filter_58_22</name>
    <dbReference type="NCBI Taxonomy" id="1975029"/>
    <lineage>
        <taxon>Bacteria</taxon>
        <taxon>Candidatus Uhriibacteriota</taxon>
    </lineage>
</organism>
<feature type="compositionally biased region" description="Acidic residues" evidence="1">
    <location>
        <begin position="429"/>
        <end position="441"/>
    </location>
</feature>
<feature type="compositionally biased region" description="Acidic residues" evidence="1">
    <location>
        <begin position="453"/>
        <end position="467"/>
    </location>
</feature>
<dbReference type="Proteomes" id="UP000230973">
    <property type="component" value="Unassembled WGS sequence"/>
</dbReference>
<proteinExistence type="predicted"/>
<gene>
    <name evidence="2" type="ORF">COY93_04820</name>
</gene>
<reference evidence="3" key="1">
    <citation type="submission" date="2017-09" db="EMBL/GenBank/DDBJ databases">
        <title>Depth-based differentiation of microbial function through sediment-hosted aquifers and enrichment of novel symbionts in the deep terrestrial subsurface.</title>
        <authorList>
            <person name="Probst A.J."/>
            <person name="Ladd B."/>
            <person name="Jarett J.K."/>
            <person name="Geller-Mcgrath D.E."/>
            <person name="Sieber C.M.K."/>
            <person name="Emerson J.B."/>
            <person name="Anantharaman K."/>
            <person name="Thomas B.C."/>
            <person name="Malmstrom R."/>
            <person name="Stieglmeier M."/>
            <person name="Klingl A."/>
            <person name="Woyke T."/>
            <person name="Ryan C.M."/>
            <person name="Banfield J.F."/>
        </authorList>
    </citation>
    <scope>NUCLEOTIDE SEQUENCE [LARGE SCALE GENOMIC DNA]</scope>
</reference>
<evidence type="ECO:0000313" key="2">
    <source>
        <dbReference type="EMBL" id="PIY61719.1"/>
    </source>
</evidence>
<name>A0A2M7Q9Z9_9BACT</name>
<comment type="caution">
    <text evidence="2">The sequence shown here is derived from an EMBL/GenBank/DDBJ whole genome shotgun (WGS) entry which is preliminary data.</text>
</comment>
<protein>
    <submittedName>
        <fullName evidence="2">Uncharacterized protein</fullName>
    </submittedName>
</protein>
<accession>A0A2M7Q9Z9</accession>
<dbReference type="EMBL" id="PFLC01000063">
    <property type="protein sequence ID" value="PIY61719.1"/>
    <property type="molecule type" value="Genomic_DNA"/>
</dbReference>
<evidence type="ECO:0000313" key="3">
    <source>
        <dbReference type="Proteomes" id="UP000230973"/>
    </source>
</evidence>
<feature type="region of interest" description="Disordered" evidence="1">
    <location>
        <begin position="428"/>
        <end position="473"/>
    </location>
</feature>
<evidence type="ECO:0000256" key="1">
    <source>
        <dbReference type="SAM" id="MobiDB-lite"/>
    </source>
</evidence>
<sequence length="473" mass="54244">MLKKANRWDPDSLDFEDWRRLAAAVRVETRTSERKVFFQVADLPDLLSQQIEQGLFDTAASVREIVDLLEGRPVRLVRNFFAVHVIVGLTERLVGEAGDDIGSWMEAWWYSRPDSPTRHLAEGKLKELTVDLDSWALLLERLKEAGEGLRLSSSAVALAVFLQTNQPEEAFQENELSGEGWMELAIHSDFGSEVGLYARKVLDRRFQNNLAAWRLMHSILLRSQWPQPLLLAWCRLRLVRSATVDELLQSLDLPEGDRQIRQPRRELFDALLTRELSTEQIRSVLAHCENVHERRPFVRQLRLKATSFEDWLALVQYSGDGLSSTELSEALDCLIESMRDICQFRRAWSVLQHLSLRLAGLRERAFGWAQDRSDWWFLHGVYRDAESLARMVAVSSDKQLFSWLKRGETENVRSAAYDELVRRLREGIEDISPESENDGEENSAKPLSLESLVDTEEDTPAVVDDNDGSAAER</sequence>